<dbReference type="Pfam" id="PF01381">
    <property type="entry name" value="HTH_3"/>
    <property type="match status" value="1"/>
</dbReference>
<evidence type="ECO:0000259" key="1">
    <source>
        <dbReference type="PROSITE" id="PS50943"/>
    </source>
</evidence>
<sequence length="85" mass="9976">MKHVKTRPKSIFAPRYIQFISDLVKIRKKKNWSQRKLAEVAKVSNCFIGRTETKERRLDLIETIDLMKHLGLSKAEIIKKIGKLL</sequence>
<feature type="domain" description="HTH cro/C1-type" evidence="1">
    <location>
        <begin position="23"/>
        <end position="77"/>
    </location>
</feature>
<evidence type="ECO:0000313" key="3">
    <source>
        <dbReference type="Proteomes" id="UP000269352"/>
    </source>
</evidence>
<organism evidence="2 3">
    <name type="scientific">Termititenax aidoneus</name>
    <dbReference type="NCBI Taxonomy" id="2218524"/>
    <lineage>
        <taxon>Bacteria</taxon>
        <taxon>Bacillati</taxon>
        <taxon>Candidatus Margulisiibacteriota</taxon>
        <taxon>Candidatus Termititenacia</taxon>
        <taxon>Candidatus Termititenacales</taxon>
        <taxon>Candidatus Termititenacaceae</taxon>
        <taxon>Candidatus Termititenax</taxon>
    </lineage>
</organism>
<dbReference type="InterPro" id="IPR010982">
    <property type="entry name" value="Lambda_DNA-bd_dom_sf"/>
</dbReference>
<protein>
    <submittedName>
        <fullName evidence="2">XRE family transcriptional regulators</fullName>
    </submittedName>
</protein>
<evidence type="ECO:0000313" key="2">
    <source>
        <dbReference type="EMBL" id="GBR72728.1"/>
    </source>
</evidence>
<name>A0A388T949_TERA1</name>
<gene>
    <name evidence="2" type="ORF">NO1_0224</name>
</gene>
<comment type="caution">
    <text evidence="2">The sequence shown here is derived from an EMBL/GenBank/DDBJ whole genome shotgun (WGS) entry which is preliminary data.</text>
</comment>
<dbReference type="SMART" id="SM00530">
    <property type="entry name" value="HTH_XRE"/>
    <property type="match status" value="1"/>
</dbReference>
<keyword evidence="3" id="KW-1185">Reference proteome</keyword>
<dbReference type="Proteomes" id="UP000269352">
    <property type="component" value="Unassembled WGS sequence"/>
</dbReference>
<dbReference type="GO" id="GO:0003677">
    <property type="term" value="F:DNA binding"/>
    <property type="evidence" value="ECO:0007669"/>
    <property type="project" value="InterPro"/>
</dbReference>
<accession>A0A388T949</accession>
<dbReference type="Gene3D" id="1.10.260.40">
    <property type="entry name" value="lambda repressor-like DNA-binding domains"/>
    <property type="match status" value="1"/>
</dbReference>
<dbReference type="AlphaFoldDB" id="A0A388T949"/>
<proteinExistence type="predicted"/>
<dbReference type="InterPro" id="IPR001387">
    <property type="entry name" value="Cro/C1-type_HTH"/>
</dbReference>
<dbReference type="EMBL" id="BGZN01000002">
    <property type="protein sequence ID" value="GBR72728.1"/>
    <property type="molecule type" value="Genomic_DNA"/>
</dbReference>
<dbReference type="PROSITE" id="PS50943">
    <property type="entry name" value="HTH_CROC1"/>
    <property type="match status" value="1"/>
</dbReference>
<dbReference type="SUPFAM" id="SSF47413">
    <property type="entry name" value="lambda repressor-like DNA-binding domains"/>
    <property type="match status" value="1"/>
</dbReference>
<reference evidence="2 3" key="1">
    <citation type="journal article" date="2019" name="ISME J.">
        <title>Genome analyses of uncultured TG2/ZB3 bacteria in 'Margulisbacteria' specifically attached to ectosymbiotic spirochetes of protists in the termite gut.</title>
        <authorList>
            <person name="Utami Y.D."/>
            <person name="Kuwahara H."/>
            <person name="Igai K."/>
            <person name="Murakami T."/>
            <person name="Sugaya K."/>
            <person name="Morikawa T."/>
            <person name="Nagura Y."/>
            <person name="Yuki M."/>
            <person name="Deevong P."/>
            <person name="Inoue T."/>
            <person name="Kihara K."/>
            <person name="Lo N."/>
            <person name="Yamada A."/>
            <person name="Ohkuma M."/>
            <person name="Hongoh Y."/>
        </authorList>
    </citation>
    <scope>NUCLEOTIDE SEQUENCE [LARGE SCALE GENOMIC DNA]</scope>
    <source>
        <strain evidence="2">NkOx7-01</strain>
    </source>
</reference>
<dbReference type="CDD" id="cd00093">
    <property type="entry name" value="HTH_XRE"/>
    <property type="match status" value="1"/>
</dbReference>